<dbReference type="AlphaFoldDB" id="A0A238F3I3"/>
<dbReference type="Pfam" id="PF04911">
    <property type="entry name" value="ATP-synt_J"/>
    <property type="match status" value="1"/>
</dbReference>
<dbReference type="PANTHER" id="PTHR28060:SF1">
    <property type="entry name" value="ATP SYNTHASE SUBUNIT J, MITOCHONDRIAL"/>
    <property type="match status" value="1"/>
</dbReference>
<dbReference type="OrthoDB" id="5520611at2759"/>
<dbReference type="GO" id="GO:0046933">
    <property type="term" value="F:proton-transporting ATP synthase activity, rotational mechanism"/>
    <property type="evidence" value="ECO:0007669"/>
    <property type="project" value="TreeGrafter"/>
</dbReference>
<evidence type="ECO:0000313" key="2">
    <source>
        <dbReference type="EMBL" id="SCV67289.1"/>
    </source>
</evidence>
<dbReference type="Proteomes" id="UP000198372">
    <property type="component" value="Unassembled WGS sequence"/>
</dbReference>
<keyword evidence="3" id="KW-1185">Reference proteome</keyword>
<dbReference type="GO" id="GO:0045259">
    <property type="term" value="C:proton-transporting ATP synthase complex"/>
    <property type="evidence" value="ECO:0007669"/>
    <property type="project" value="InterPro"/>
</dbReference>
<proteinExistence type="predicted"/>
<accession>A0A238F3I3</accession>
<protein>
    <submittedName>
        <fullName evidence="2">BQ2448_5935 protein</fullName>
    </submittedName>
</protein>
<dbReference type="EMBL" id="FMSP01000001">
    <property type="protein sequence ID" value="SCV67289.1"/>
    <property type="molecule type" value="Genomic_DNA"/>
</dbReference>
<dbReference type="STRING" id="269621.A0A238F3I3"/>
<keyword evidence="1" id="KW-0812">Transmembrane</keyword>
<evidence type="ECO:0000256" key="1">
    <source>
        <dbReference type="SAM" id="Phobius"/>
    </source>
</evidence>
<reference evidence="3" key="1">
    <citation type="submission" date="2016-09" db="EMBL/GenBank/DDBJ databases">
        <authorList>
            <person name="Jeantristanb JTB J.-T."/>
            <person name="Ricardo R."/>
        </authorList>
    </citation>
    <scope>NUCLEOTIDE SEQUENCE [LARGE SCALE GENOMIC DNA]</scope>
</reference>
<organism evidence="2 3">
    <name type="scientific">Microbotryum intermedium</name>
    <dbReference type="NCBI Taxonomy" id="269621"/>
    <lineage>
        <taxon>Eukaryota</taxon>
        <taxon>Fungi</taxon>
        <taxon>Dikarya</taxon>
        <taxon>Basidiomycota</taxon>
        <taxon>Pucciniomycotina</taxon>
        <taxon>Microbotryomycetes</taxon>
        <taxon>Microbotryales</taxon>
        <taxon>Microbotryaceae</taxon>
        <taxon>Microbotryum</taxon>
    </lineage>
</organism>
<gene>
    <name evidence="2" type="ORF">BQ2448_5935</name>
</gene>
<keyword evidence="1" id="KW-1133">Transmembrane helix</keyword>
<evidence type="ECO:0000313" key="3">
    <source>
        <dbReference type="Proteomes" id="UP000198372"/>
    </source>
</evidence>
<keyword evidence="1" id="KW-0472">Membrane</keyword>
<dbReference type="PANTHER" id="PTHR28060">
    <property type="entry name" value="ATP SYNTHASE SUBUNIT J, MITOCHONDRIAL"/>
    <property type="match status" value="1"/>
</dbReference>
<name>A0A238F3I3_9BASI</name>
<sequence length="78" mass="8907">MLFASTSHQTNARTPHRPSLNMFGLRAWPVPFARPMWPFMIGGAMTFYMVASAQKAMLKSPVYRDDPRNPFKADRPAH</sequence>
<dbReference type="InterPro" id="IPR006995">
    <property type="entry name" value="ATP_synth_F0_jsu"/>
</dbReference>
<feature type="transmembrane region" description="Helical" evidence="1">
    <location>
        <begin position="32"/>
        <end position="51"/>
    </location>
</feature>